<gene>
    <name evidence="1" type="ORF">CONCODRAFT_4394</name>
</gene>
<feature type="non-terminal residue" evidence="1">
    <location>
        <position position="1"/>
    </location>
</feature>
<reference evidence="1 2" key="1">
    <citation type="journal article" date="2015" name="Genome Biol. Evol.">
        <title>Phylogenomic analyses indicate that early fungi evolved digesting cell walls of algal ancestors of land plants.</title>
        <authorList>
            <person name="Chang Y."/>
            <person name="Wang S."/>
            <person name="Sekimoto S."/>
            <person name="Aerts A.L."/>
            <person name="Choi C."/>
            <person name="Clum A."/>
            <person name="LaButti K.M."/>
            <person name="Lindquist E.A."/>
            <person name="Yee Ngan C."/>
            <person name="Ohm R.A."/>
            <person name="Salamov A.A."/>
            <person name="Grigoriev I.V."/>
            <person name="Spatafora J.W."/>
            <person name="Berbee M.L."/>
        </authorList>
    </citation>
    <scope>NUCLEOTIDE SEQUENCE [LARGE SCALE GENOMIC DNA]</scope>
    <source>
        <strain evidence="1 2">NRRL 28638</strain>
    </source>
</reference>
<keyword evidence="2" id="KW-1185">Reference proteome</keyword>
<dbReference type="Proteomes" id="UP000070444">
    <property type="component" value="Unassembled WGS sequence"/>
</dbReference>
<sequence length="68" mass="7330">LCLEAGILSGTQPSPTTITPAPTSQSEIDCSKKENIAECIQKGYIKNPTRQQCTLGGVLNLCIRLRLL</sequence>
<dbReference type="EMBL" id="KQ964447">
    <property type="protein sequence ID" value="KXN72786.1"/>
    <property type="molecule type" value="Genomic_DNA"/>
</dbReference>
<evidence type="ECO:0000313" key="1">
    <source>
        <dbReference type="EMBL" id="KXN72786.1"/>
    </source>
</evidence>
<protein>
    <submittedName>
        <fullName evidence="1">Uncharacterized protein</fullName>
    </submittedName>
</protein>
<organism evidence="1 2">
    <name type="scientific">Conidiobolus coronatus (strain ATCC 28846 / CBS 209.66 / NRRL 28638)</name>
    <name type="common">Delacroixia coronata</name>
    <dbReference type="NCBI Taxonomy" id="796925"/>
    <lineage>
        <taxon>Eukaryota</taxon>
        <taxon>Fungi</taxon>
        <taxon>Fungi incertae sedis</taxon>
        <taxon>Zoopagomycota</taxon>
        <taxon>Entomophthoromycotina</taxon>
        <taxon>Entomophthoromycetes</taxon>
        <taxon>Entomophthorales</taxon>
        <taxon>Ancylistaceae</taxon>
        <taxon>Conidiobolus</taxon>
    </lineage>
</organism>
<dbReference type="AlphaFoldDB" id="A0A137PCR3"/>
<proteinExistence type="predicted"/>
<evidence type="ECO:0000313" key="2">
    <source>
        <dbReference type="Proteomes" id="UP000070444"/>
    </source>
</evidence>
<accession>A0A137PCR3</accession>
<name>A0A137PCR3_CONC2</name>